<dbReference type="NCBIfam" id="TIGR00654">
    <property type="entry name" value="PhzF_family"/>
    <property type="match status" value="1"/>
</dbReference>
<reference evidence="2 3" key="1">
    <citation type="submission" date="2016-01" db="EMBL/GenBank/DDBJ databases">
        <title>Genome sequence of Clostridium neopropionicum X4, DSM-3847.</title>
        <authorList>
            <person name="Poehlein A."/>
            <person name="Beck M.H."/>
            <person name="Bengelsdorf F.R."/>
            <person name="Daniel R."/>
            <person name="Duerre P."/>
        </authorList>
    </citation>
    <scope>NUCLEOTIDE SEQUENCE [LARGE SCALE GENOMIC DNA]</scope>
    <source>
        <strain evidence="2 3">DSM-3847</strain>
    </source>
</reference>
<evidence type="ECO:0000313" key="3">
    <source>
        <dbReference type="Proteomes" id="UP000070539"/>
    </source>
</evidence>
<keyword evidence="3" id="KW-1185">Reference proteome</keyword>
<dbReference type="RefSeq" id="WP_066087191.1">
    <property type="nucleotide sequence ID" value="NZ_LRVM01000004.1"/>
</dbReference>
<dbReference type="Pfam" id="PF02567">
    <property type="entry name" value="PhzC-PhzF"/>
    <property type="match status" value="1"/>
</dbReference>
<dbReference type="OrthoDB" id="9788221at2"/>
<gene>
    <name evidence="2" type="primary">phzF</name>
    <name evidence="2" type="ORF">CLNEO_16310</name>
</gene>
<name>A0A136WEW6_9FIRM</name>
<dbReference type="SUPFAM" id="SSF54506">
    <property type="entry name" value="Diaminopimelate epimerase-like"/>
    <property type="match status" value="1"/>
</dbReference>
<dbReference type="PANTHER" id="PTHR13774">
    <property type="entry name" value="PHENAZINE BIOSYNTHESIS PROTEIN"/>
    <property type="match status" value="1"/>
</dbReference>
<organism evidence="2 3">
    <name type="scientific">Anaerotignum neopropionicum</name>
    <dbReference type="NCBI Taxonomy" id="36847"/>
    <lineage>
        <taxon>Bacteria</taxon>
        <taxon>Bacillati</taxon>
        <taxon>Bacillota</taxon>
        <taxon>Clostridia</taxon>
        <taxon>Lachnospirales</taxon>
        <taxon>Anaerotignaceae</taxon>
        <taxon>Anaerotignum</taxon>
    </lineage>
</organism>
<dbReference type="Gene3D" id="3.10.310.10">
    <property type="entry name" value="Diaminopimelate Epimerase, Chain A, domain 1"/>
    <property type="match status" value="2"/>
</dbReference>
<protein>
    <submittedName>
        <fullName evidence="2">Trans-2,3-dihydro-3-hydroxyanthranilate isomerase</fullName>
        <ecNumber evidence="2">5.3.3.17</ecNumber>
    </submittedName>
</protein>
<dbReference type="EMBL" id="LRVM01000004">
    <property type="protein sequence ID" value="KXL53088.1"/>
    <property type="molecule type" value="Genomic_DNA"/>
</dbReference>
<evidence type="ECO:0000313" key="2">
    <source>
        <dbReference type="EMBL" id="KXL53088.1"/>
    </source>
</evidence>
<evidence type="ECO:0000256" key="1">
    <source>
        <dbReference type="PIRSR" id="PIRSR016184-1"/>
    </source>
</evidence>
<dbReference type="AlphaFoldDB" id="A0A136WEW6"/>
<sequence length="294" mass="33410">MKKLNFKKIDAFTKGAAQGNPAGYVLMDRSDTLNEKEMQKLARELKGFVNEVGFVSRQDKEFELKFFSSECEVAFCGHATIAIMYDLISTNSELSRETELKIKVKGGILSVFNHLLEEDAVYIMAPEPKYLESQIIWDEIAQALQTDISSFDREKPFQLIDGGLRTLIVPMASFEACVGLHPHQEKLRQFCMHKDFDIIHVFTEDVSLPQSGYRTRVFAPKYGYLEDPATGSGNSAFCYYLFQNKMWTGDFAIEQGTSVDNPNIVMMKRYEIERTEKVLFGGCAATRIAGNYFL</sequence>
<accession>A0A136WEW6</accession>
<feature type="active site" evidence="1">
    <location>
        <position position="51"/>
    </location>
</feature>
<proteinExistence type="predicted"/>
<keyword evidence="2" id="KW-0413">Isomerase</keyword>
<dbReference type="EC" id="5.3.3.17" evidence="2"/>
<dbReference type="STRING" id="36847.CLNEO_16310"/>
<comment type="caution">
    <text evidence="2">The sequence shown here is derived from an EMBL/GenBank/DDBJ whole genome shotgun (WGS) entry which is preliminary data.</text>
</comment>
<dbReference type="PIRSF" id="PIRSF016184">
    <property type="entry name" value="PhzC_PhzF"/>
    <property type="match status" value="1"/>
</dbReference>
<dbReference type="Proteomes" id="UP000070539">
    <property type="component" value="Unassembled WGS sequence"/>
</dbReference>
<dbReference type="PATRIC" id="fig|36847.3.peg.1902"/>
<dbReference type="InterPro" id="IPR003719">
    <property type="entry name" value="Phenazine_PhzF-like"/>
</dbReference>
<dbReference type="GO" id="GO:0102943">
    <property type="term" value="F:trans-2,3-dihydro-3-hydroxy-anthranilate isomerase activity"/>
    <property type="evidence" value="ECO:0007669"/>
    <property type="project" value="UniProtKB-EC"/>
</dbReference>
<dbReference type="GO" id="GO:0005737">
    <property type="term" value="C:cytoplasm"/>
    <property type="evidence" value="ECO:0007669"/>
    <property type="project" value="TreeGrafter"/>
</dbReference>